<sequence length="105" mass="12353">MRHVRDYASMVSTPDDLDFVLVNLLKEFLESPRQSAHVYRSWHQDVWKDGLPVLTPRTSRYSFKDFKKDCRTARDLSPSTLPILAMCCFGLKTTLLDWWKSPEIF</sequence>
<name>A0A318ZT71_9EURO</name>
<proteinExistence type="predicted"/>
<keyword evidence="2" id="KW-1185">Reference proteome</keyword>
<reference evidence="1 2" key="1">
    <citation type="submission" date="2016-12" db="EMBL/GenBank/DDBJ databases">
        <title>The genomes of Aspergillus section Nigri reveals drivers in fungal speciation.</title>
        <authorList>
            <consortium name="DOE Joint Genome Institute"/>
            <person name="Vesth T.C."/>
            <person name="Nybo J."/>
            <person name="Theobald S."/>
            <person name="Brandl J."/>
            <person name="Frisvad J.C."/>
            <person name="Nielsen K.F."/>
            <person name="Lyhne E.K."/>
            <person name="Kogle M.E."/>
            <person name="Kuo A."/>
            <person name="Riley R."/>
            <person name="Clum A."/>
            <person name="Nolan M."/>
            <person name="Lipzen A."/>
            <person name="Salamov A."/>
            <person name="Henrissat B."/>
            <person name="Wiebenga A."/>
            <person name="De Vries R.P."/>
            <person name="Grigoriev I.V."/>
            <person name="Mortensen U.H."/>
            <person name="Andersen M.R."/>
            <person name="Baker S.E."/>
        </authorList>
    </citation>
    <scope>NUCLEOTIDE SEQUENCE [LARGE SCALE GENOMIC DNA]</scope>
    <source>
        <strain evidence="1 2">JOP 1030-1</strain>
    </source>
</reference>
<dbReference type="EMBL" id="KZ821225">
    <property type="protein sequence ID" value="PYH47160.1"/>
    <property type="molecule type" value="Genomic_DNA"/>
</dbReference>
<evidence type="ECO:0000313" key="2">
    <source>
        <dbReference type="Proteomes" id="UP000248349"/>
    </source>
</evidence>
<dbReference type="GeneID" id="37072417"/>
<dbReference type="AlphaFoldDB" id="A0A318ZT71"/>
<protein>
    <submittedName>
        <fullName evidence="1">Uncharacterized protein</fullName>
    </submittedName>
</protein>
<gene>
    <name evidence="1" type="ORF">BP01DRAFT_227707</name>
</gene>
<dbReference type="Proteomes" id="UP000248349">
    <property type="component" value="Unassembled WGS sequence"/>
</dbReference>
<dbReference type="RefSeq" id="XP_025433142.1">
    <property type="nucleotide sequence ID" value="XM_025571189.1"/>
</dbReference>
<dbReference type="OrthoDB" id="4491575at2759"/>
<organism evidence="1 2">
    <name type="scientific">Aspergillus saccharolyticus JOP 1030-1</name>
    <dbReference type="NCBI Taxonomy" id="1450539"/>
    <lineage>
        <taxon>Eukaryota</taxon>
        <taxon>Fungi</taxon>
        <taxon>Dikarya</taxon>
        <taxon>Ascomycota</taxon>
        <taxon>Pezizomycotina</taxon>
        <taxon>Eurotiomycetes</taxon>
        <taxon>Eurotiomycetidae</taxon>
        <taxon>Eurotiales</taxon>
        <taxon>Aspergillaceae</taxon>
        <taxon>Aspergillus</taxon>
        <taxon>Aspergillus subgen. Circumdati</taxon>
    </lineage>
</organism>
<evidence type="ECO:0000313" key="1">
    <source>
        <dbReference type="EMBL" id="PYH47160.1"/>
    </source>
</evidence>
<accession>A0A318ZT71</accession>